<dbReference type="Gene3D" id="1.20.58.760">
    <property type="entry name" value="Peptidase M41"/>
    <property type="match status" value="1"/>
</dbReference>
<evidence type="ECO:0000256" key="1">
    <source>
        <dbReference type="ARBA" id="ARBA00004370"/>
    </source>
</evidence>
<feature type="binding site" evidence="15">
    <location>
        <begin position="223"/>
        <end position="230"/>
    </location>
    <ligand>
        <name>ATP</name>
        <dbReference type="ChEBI" id="CHEBI:30616"/>
    </ligand>
</feature>
<dbReference type="GO" id="GO:0004176">
    <property type="term" value="F:ATP-dependent peptidase activity"/>
    <property type="evidence" value="ECO:0007669"/>
    <property type="project" value="InterPro"/>
</dbReference>
<feature type="transmembrane region" description="Helical" evidence="15">
    <location>
        <begin position="40"/>
        <end position="59"/>
    </location>
</feature>
<feature type="binding site" evidence="15">
    <location>
        <position position="445"/>
    </location>
    <ligand>
        <name>Zn(2+)</name>
        <dbReference type="ChEBI" id="CHEBI:29105"/>
        <note>catalytic</note>
    </ligand>
</feature>
<dbReference type="PROSITE" id="PS00674">
    <property type="entry name" value="AAA"/>
    <property type="match status" value="1"/>
</dbReference>
<sequence length="650" mass="71188">MAANGNKDPIANLTEKLRGFFGFADHPKNKNALPPKTRFSIWYFLLAILFFSYLQPFLFSEKVETIPYSQFKQAVADGTVGKLVIGPDNITGTLAGSSGQKFRTIRVDDPGLVKELDEGNISYSGRYENKFLGSLLTWVFPLLFFFLIWRFAMKKMGTGMGVMSFNKSKAKIFAESETKVTFADAAGIDEAKEELQEVVEFLSTPEKSQKLGGRIPKGVLLVGPPGTGKTLLARAVAGEAKVPFFSISGSEFVEMFVGVGAARVRDLFSQAAAQAPCIIFIDELDALGKARGMNVMGGHDEREQTLNQLLVEMDGFETNKGVIIMAATNRPEILDPALLRPGRFDRQVLVDRPDINGREAILKIHSKNVALGPEVDLRLIAGRTPGFVGADLANIINEAALLAARNNKEIVELTDFDEAIDRVVAGLQKKNRVMNAKEKEIVAFHESGHAIVAESVEHADPVHKISIIPRGIAALGYTQQQPTEDRYLMTRAELLDRLAILLGGRVAEELVFNEISTGAQNDLQRATDIARSMVAEYGMSDRLGLVSYERPRQAMLLPEGFSPAKHYSEAKAAQIDEEVARFVDDAHRRVRGILSARRTVLDDLARLLSQNESVQGDELRQMLSAATPAAASSSADPPSRIIGGKAEIEK</sequence>
<dbReference type="Pfam" id="PF00004">
    <property type="entry name" value="AAA"/>
    <property type="match status" value="1"/>
</dbReference>
<evidence type="ECO:0000256" key="4">
    <source>
        <dbReference type="ARBA" id="ARBA00022670"/>
    </source>
</evidence>
<dbReference type="SMART" id="SM00382">
    <property type="entry name" value="AAA"/>
    <property type="match status" value="1"/>
</dbReference>
<dbReference type="GO" id="GO:0005886">
    <property type="term" value="C:plasma membrane"/>
    <property type="evidence" value="ECO:0007669"/>
    <property type="project" value="UniProtKB-SubCell"/>
</dbReference>
<keyword evidence="3 15" id="KW-1003">Cell membrane</keyword>
<dbReference type="Pfam" id="PF01434">
    <property type="entry name" value="Peptidase_M41"/>
    <property type="match status" value="1"/>
</dbReference>
<dbReference type="GO" id="GO:0004222">
    <property type="term" value="F:metalloendopeptidase activity"/>
    <property type="evidence" value="ECO:0007669"/>
    <property type="project" value="InterPro"/>
</dbReference>
<dbReference type="EMBL" id="AP021876">
    <property type="protein sequence ID" value="BBO83149.1"/>
    <property type="molecule type" value="Genomic_DNA"/>
</dbReference>
<keyword evidence="4 15" id="KW-0645">Protease</keyword>
<dbReference type="HAMAP" id="MF_01458">
    <property type="entry name" value="FtsH"/>
    <property type="match status" value="1"/>
</dbReference>
<dbReference type="Gene3D" id="1.10.8.60">
    <property type="match status" value="1"/>
</dbReference>
<evidence type="ECO:0000259" key="18">
    <source>
        <dbReference type="SMART" id="SM00382"/>
    </source>
</evidence>
<dbReference type="InterPro" id="IPR037219">
    <property type="entry name" value="Peptidase_M41-like"/>
</dbReference>
<comment type="cofactor">
    <cofactor evidence="15">
        <name>Zn(2+)</name>
        <dbReference type="ChEBI" id="CHEBI:29105"/>
    </cofactor>
    <text evidence="15">Binds 1 zinc ion per subunit.</text>
</comment>
<proteinExistence type="inferred from homology"/>
<dbReference type="Pfam" id="PF17862">
    <property type="entry name" value="AAA_lid_3"/>
    <property type="match status" value="1"/>
</dbReference>
<feature type="binding site" evidence="15">
    <location>
        <position position="449"/>
    </location>
    <ligand>
        <name>Zn(2+)</name>
        <dbReference type="ChEBI" id="CHEBI:29105"/>
        <note>catalytic</note>
    </ligand>
</feature>
<evidence type="ECO:0000256" key="15">
    <source>
        <dbReference type="HAMAP-Rule" id="MF_01458"/>
    </source>
</evidence>
<keyword evidence="9 15" id="KW-0862">Zinc</keyword>
<comment type="similarity">
    <text evidence="14 15">In the central section; belongs to the AAA ATPase family.</text>
</comment>
<comment type="function">
    <text evidence="15">Acts as a processive, ATP-dependent zinc metallopeptidase for both cytoplasmic and membrane proteins. Plays a role in the quality control of integral membrane proteins.</text>
</comment>
<dbReference type="SUPFAM" id="SSF52540">
    <property type="entry name" value="P-loop containing nucleoside triphosphate hydrolases"/>
    <property type="match status" value="1"/>
</dbReference>
<dbReference type="Gene3D" id="3.30.720.210">
    <property type="match status" value="1"/>
</dbReference>
<dbReference type="Proteomes" id="UP000425960">
    <property type="component" value="Chromosome"/>
</dbReference>
<feature type="transmembrane region" description="Helical" evidence="15">
    <location>
        <begin position="131"/>
        <end position="152"/>
    </location>
</feature>
<dbReference type="Pfam" id="PF06480">
    <property type="entry name" value="FtsH_ext"/>
    <property type="match status" value="1"/>
</dbReference>
<dbReference type="EC" id="3.4.24.-" evidence="15"/>
<comment type="similarity">
    <text evidence="2 15">In the C-terminal section; belongs to the peptidase M41 family.</text>
</comment>
<keyword evidence="7 15" id="KW-0547">Nucleotide-binding</keyword>
<gene>
    <name evidence="19" type="primary">ftsH_1</name>
    <name evidence="15" type="synonym">ftsH</name>
    <name evidence="19" type="ORF">DSCO28_37150</name>
</gene>
<name>A0A5K7ZSF5_9BACT</name>
<comment type="similarity">
    <text evidence="16">Belongs to the AAA ATPase family.</text>
</comment>
<evidence type="ECO:0000256" key="6">
    <source>
        <dbReference type="ARBA" id="ARBA00022723"/>
    </source>
</evidence>
<evidence type="ECO:0000256" key="8">
    <source>
        <dbReference type="ARBA" id="ARBA00022801"/>
    </source>
</evidence>
<keyword evidence="11 15" id="KW-1133">Transmembrane helix</keyword>
<dbReference type="CDD" id="cd19501">
    <property type="entry name" value="RecA-like_FtsH"/>
    <property type="match status" value="1"/>
</dbReference>
<dbReference type="SUPFAM" id="SSF140990">
    <property type="entry name" value="FtsH protease domain-like"/>
    <property type="match status" value="1"/>
</dbReference>
<feature type="domain" description="AAA+ ATPase" evidence="18">
    <location>
        <begin position="215"/>
        <end position="354"/>
    </location>
</feature>
<dbReference type="GO" id="GO:0006508">
    <property type="term" value="P:proteolysis"/>
    <property type="evidence" value="ECO:0007669"/>
    <property type="project" value="UniProtKB-KW"/>
</dbReference>
<dbReference type="InterPro" id="IPR003593">
    <property type="entry name" value="AAA+_ATPase"/>
</dbReference>
<dbReference type="GO" id="GO:0008270">
    <property type="term" value="F:zinc ion binding"/>
    <property type="evidence" value="ECO:0007669"/>
    <property type="project" value="UniProtKB-UniRule"/>
</dbReference>
<evidence type="ECO:0000256" key="10">
    <source>
        <dbReference type="ARBA" id="ARBA00022840"/>
    </source>
</evidence>
<keyword evidence="5 15" id="KW-0812">Transmembrane</keyword>
<reference evidence="19 20" key="1">
    <citation type="submission" date="2019-11" db="EMBL/GenBank/DDBJ databases">
        <title>Comparative genomics of hydrocarbon-degrading Desulfosarcina strains.</title>
        <authorList>
            <person name="Watanabe M."/>
            <person name="Kojima H."/>
            <person name="Fukui M."/>
        </authorList>
    </citation>
    <scope>NUCLEOTIDE SEQUENCE [LARGE SCALE GENOMIC DNA]</scope>
    <source>
        <strain evidence="19 20">28bB2T</strain>
    </source>
</reference>
<evidence type="ECO:0000256" key="13">
    <source>
        <dbReference type="ARBA" id="ARBA00023136"/>
    </source>
</evidence>
<dbReference type="AlphaFoldDB" id="A0A5K7ZSF5"/>
<dbReference type="Gene3D" id="3.40.50.300">
    <property type="entry name" value="P-loop containing nucleotide triphosphate hydrolases"/>
    <property type="match status" value="1"/>
</dbReference>
<feature type="compositionally biased region" description="Low complexity" evidence="17">
    <location>
        <begin position="624"/>
        <end position="639"/>
    </location>
</feature>
<dbReference type="InterPro" id="IPR003960">
    <property type="entry name" value="ATPase_AAA_CS"/>
</dbReference>
<dbReference type="GO" id="GO:0016887">
    <property type="term" value="F:ATP hydrolysis activity"/>
    <property type="evidence" value="ECO:0007669"/>
    <property type="project" value="UniProtKB-UniRule"/>
</dbReference>
<dbReference type="PANTHER" id="PTHR23076">
    <property type="entry name" value="METALLOPROTEASE M41 FTSH"/>
    <property type="match status" value="1"/>
</dbReference>
<evidence type="ECO:0000256" key="16">
    <source>
        <dbReference type="RuleBase" id="RU003651"/>
    </source>
</evidence>
<evidence type="ECO:0000313" key="20">
    <source>
        <dbReference type="Proteomes" id="UP000425960"/>
    </source>
</evidence>
<evidence type="ECO:0000256" key="11">
    <source>
        <dbReference type="ARBA" id="ARBA00022989"/>
    </source>
</evidence>
<feature type="region of interest" description="Disordered" evidence="17">
    <location>
        <begin position="624"/>
        <end position="650"/>
    </location>
</feature>
<evidence type="ECO:0000256" key="2">
    <source>
        <dbReference type="ARBA" id="ARBA00010044"/>
    </source>
</evidence>
<evidence type="ECO:0000256" key="12">
    <source>
        <dbReference type="ARBA" id="ARBA00023049"/>
    </source>
</evidence>
<keyword evidence="10 15" id="KW-0067">ATP-binding</keyword>
<dbReference type="FunFam" id="1.20.58.760:FF:000001">
    <property type="entry name" value="ATP-dependent zinc metalloprotease FtsH"/>
    <property type="match status" value="1"/>
</dbReference>
<keyword evidence="6 15" id="KW-0479">Metal-binding</keyword>
<dbReference type="NCBIfam" id="TIGR01241">
    <property type="entry name" value="FtsH_fam"/>
    <property type="match status" value="1"/>
</dbReference>
<dbReference type="InterPro" id="IPR011546">
    <property type="entry name" value="Pept_M41_FtsH_extracell"/>
</dbReference>
<keyword evidence="8 15" id="KW-0378">Hydrolase</keyword>
<dbReference type="InterPro" id="IPR003959">
    <property type="entry name" value="ATPase_AAA_core"/>
</dbReference>
<evidence type="ECO:0000256" key="5">
    <source>
        <dbReference type="ARBA" id="ARBA00022692"/>
    </source>
</evidence>
<dbReference type="PANTHER" id="PTHR23076:SF97">
    <property type="entry name" value="ATP-DEPENDENT ZINC METALLOPROTEASE YME1L1"/>
    <property type="match status" value="1"/>
</dbReference>
<accession>A0A5K7ZSF5</accession>
<dbReference type="InterPro" id="IPR027417">
    <property type="entry name" value="P-loop_NTPase"/>
</dbReference>
<dbReference type="FunFam" id="3.40.50.300:FF:000001">
    <property type="entry name" value="ATP-dependent zinc metalloprotease FtsH"/>
    <property type="match status" value="1"/>
</dbReference>
<dbReference type="GO" id="GO:0030163">
    <property type="term" value="P:protein catabolic process"/>
    <property type="evidence" value="ECO:0007669"/>
    <property type="project" value="UniProtKB-UniRule"/>
</dbReference>
<organism evidence="19 20">
    <name type="scientific">Desulfosarcina ovata subsp. sediminis</name>
    <dbReference type="NCBI Taxonomy" id="885957"/>
    <lineage>
        <taxon>Bacteria</taxon>
        <taxon>Pseudomonadati</taxon>
        <taxon>Thermodesulfobacteriota</taxon>
        <taxon>Desulfobacteria</taxon>
        <taxon>Desulfobacterales</taxon>
        <taxon>Desulfosarcinaceae</taxon>
        <taxon>Desulfosarcina</taxon>
    </lineage>
</organism>
<evidence type="ECO:0000256" key="14">
    <source>
        <dbReference type="ARBA" id="ARBA00061570"/>
    </source>
</evidence>
<dbReference type="InterPro" id="IPR005936">
    <property type="entry name" value="FtsH"/>
</dbReference>
<dbReference type="InterPro" id="IPR000642">
    <property type="entry name" value="Peptidase_M41"/>
</dbReference>
<keyword evidence="12 15" id="KW-0482">Metalloprotease</keyword>
<evidence type="ECO:0000256" key="3">
    <source>
        <dbReference type="ARBA" id="ARBA00022475"/>
    </source>
</evidence>
<evidence type="ECO:0000256" key="7">
    <source>
        <dbReference type="ARBA" id="ARBA00022741"/>
    </source>
</evidence>
<dbReference type="KEGG" id="dov:DSCO28_37150"/>
<feature type="active site" evidence="15">
    <location>
        <position position="446"/>
    </location>
</feature>
<comment type="subcellular location">
    <subcellularLocation>
        <location evidence="15">Cell membrane</location>
        <topology evidence="15">Multi-pass membrane protein</topology>
        <orientation evidence="15">Cytoplasmic side</orientation>
    </subcellularLocation>
    <subcellularLocation>
        <location evidence="1">Membrane</location>
    </subcellularLocation>
</comment>
<evidence type="ECO:0000313" key="19">
    <source>
        <dbReference type="EMBL" id="BBO83149.1"/>
    </source>
</evidence>
<feature type="binding site" evidence="15">
    <location>
        <position position="522"/>
    </location>
    <ligand>
        <name>Zn(2+)</name>
        <dbReference type="ChEBI" id="CHEBI:29105"/>
        <note>catalytic</note>
    </ligand>
</feature>
<evidence type="ECO:0000256" key="17">
    <source>
        <dbReference type="SAM" id="MobiDB-lite"/>
    </source>
</evidence>
<dbReference type="FunFam" id="1.10.8.60:FF:000001">
    <property type="entry name" value="ATP-dependent zinc metalloprotease FtsH"/>
    <property type="match status" value="1"/>
</dbReference>
<evidence type="ECO:0000256" key="9">
    <source>
        <dbReference type="ARBA" id="ARBA00022833"/>
    </source>
</evidence>
<dbReference type="GO" id="GO:0005524">
    <property type="term" value="F:ATP binding"/>
    <property type="evidence" value="ECO:0007669"/>
    <property type="project" value="UniProtKB-UniRule"/>
</dbReference>
<keyword evidence="13 15" id="KW-0472">Membrane</keyword>
<dbReference type="InterPro" id="IPR041569">
    <property type="entry name" value="AAA_lid_3"/>
</dbReference>
<comment type="subunit">
    <text evidence="15">Homohexamer.</text>
</comment>
<protein>
    <recommendedName>
        <fullName evidence="15">ATP-dependent zinc metalloprotease FtsH</fullName>
        <ecNumber evidence="15">3.4.24.-</ecNumber>
    </recommendedName>
</protein>